<keyword evidence="5" id="KW-1185">Reference proteome</keyword>
<dbReference type="PANTHER" id="PTHR43877">
    <property type="entry name" value="AMINOALKYLPHOSPHONATE N-ACETYLTRANSFERASE-RELATED-RELATED"/>
    <property type="match status" value="1"/>
</dbReference>
<dbReference type="OrthoDB" id="1821130at2"/>
<dbReference type="EMBL" id="WTYY01000002">
    <property type="protein sequence ID" value="MXO87903.1"/>
    <property type="molecule type" value="Genomic_DNA"/>
</dbReference>
<evidence type="ECO:0000256" key="2">
    <source>
        <dbReference type="ARBA" id="ARBA00023315"/>
    </source>
</evidence>
<dbReference type="Pfam" id="PF00583">
    <property type="entry name" value="Acetyltransf_1"/>
    <property type="match status" value="1"/>
</dbReference>
<dbReference type="PANTHER" id="PTHR43877:SF1">
    <property type="entry name" value="ACETYLTRANSFERASE"/>
    <property type="match status" value="1"/>
</dbReference>
<evidence type="ECO:0000313" key="5">
    <source>
        <dbReference type="Proteomes" id="UP000435243"/>
    </source>
</evidence>
<name>A0A844ZK75_9SPHN</name>
<protein>
    <submittedName>
        <fullName evidence="4">GNAT family acetyltransferase</fullName>
        <ecNumber evidence="4">2.3.1.-</ecNumber>
    </submittedName>
</protein>
<dbReference type="NCBIfam" id="NF002959">
    <property type="entry name" value="PRK03624.1"/>
    <property type="match status" value="1"/>
</dbReference>
<keyword evidence="1 4" id="KW-0808">Transferase</keyword>
<accession>A0A844ZK75</accession>
<dbReference type="CDD" id="cd04301">
    <property type="entry name" value="NAT_SF"/>
    <property type="match status" value="1"/>
</dbReference>
<keyword evidence="2 4" id="KW-0012">Acyltransferase</keyword>
<organism evidence="4 5">
    <name type="scientific">Alteraurantiacibacter aestuarii</name>
    <dbReference type="NCBI Taxonomy" id="650004"/>
    <lineage>
        <taxon>Bacteria</taxon>
        <taxon>Pseudomonadati</taxon>
        <taxon>Pseudomonadota</taxon>
        <taxon>Alphaproteobacteria</taxon>
        <taxon>Sphingomonadales</taxon>
        <taxon>Erythrobacteraceae</taxon>
        <taxon>Alteraurantiacibacter</taxon>
    </lineage>
</organism>
<evidence type="ECO:0000259" key="3">
    <source>
        <dbReference type="PROSITE" id="PS51186"/>
    </source>
</evidence>
<dbReference type="Gene3D" id="3.40.630.30">
    <property type="match status" value="1"/>
</dbReference>
<sequence>MGSEMASIRTYQDGDFDGVRAIWEEAFPGDPARNRAEFAIPAKLKVQPELLLIAEADGEIIGTAMAGYDGHRGWLYAVAVSQSARRKGIGSMLIAEAERRLAAMGCGKVNLQVRATNHATAQFYRKLGYQAEERISMGKSIAAEG</sequence>
<proteinExistence type="predicted"/>
<dbReference type="PROSITE" id="PS51186">
    <property type="entry name" value="GNAT"/>
    <property type="match status" value="1"/>
</dbReference>
<dbReference type="AlphaFoldDB" id="A0A844ZK75"/>
<evidence type="ECO:0000313" key="4">
    <source>
        <dbReference type="EMBL" id="MXO87903.1"/>
    </source>
</evidence>
<dbReference type="SUPFAM" id="SSF55729">
    <property type="entry name" value="Acyl-CoA N-acyltransferases (Nat)"/>
    <property type="match status" value="1"/>
</dbReference>
<dbReference type="GO" id="GO:0016747">
    <property type="term" value="F:acyltransferase activity, transferring groups other than amino-acyl groups"/>
    <property type="evidence" value="ECO:0007669"/>
    <property type="project" value="InterPro"/>
</dbReference>
<dbReference type="InterPro" id="IPR050832">
    <property type="entry name" value="Bact_Acetyltransf"/>
</dbReference>
<comment type="caution">
    <text evidence="4">The sequence shown here is derived from an EMBL/GenBank/DDBJ whole genome shotgun (WGS) entry which is preliminary data.</text>
</comment>
<feature type="domain" description="N-acetyltransferase" evidence="3">
    <location>
        <begin position="6"/>
        <end position="145"/>
    </location>
</feature>
<evidence type="ECO:0000256" key="1">
    <source>
        <dbReference type="ARBA" id="ARBA00022679"/>
    </source>
</evidence>
<dbReference type="Proteomes" id="UP000435243">
    <property type="component" value="Unassembled WGS sequence"/>
</dbReference>
<dbReference type="InterPro" id="IPR016181">
    <property type="entry name" value="Acyl_CoA_acyltransferase"/>
</dbReference>
<dbReference type="EC" id="2.3.1.-" evidence="4"/>
<reference evidence="4 5" key="1">
    <citation type="submission" date="2019-12" db="EMBL/GenBank/DDBJ databases">
        <title>Genomic-based taxomic classification of the family Erythrobacteraceae.</title>
        <authorList>
            <person name="Xu L."/>
        </authorList>
    </citation>
    <scope>NUCLEOTIDE SEQUENCE [LARGE SCALE GENOMIC DNA]</scope>
    <source>
        <strain evidence="4 5">JCM 16339</strain>
    </source>
</reference>
<dbReference type="InterPro" id="IPR000182">
    <property type="entry name" value="GNAT_dom"/>
</dbReference>
<gene>
    <name evidence="4" type="ORF">GRI32_04025</name>
</gene>